<evidence type="ECO:0000313" key="2">
    <source>
        <dbReference type="Proteomes" id="UP000199584"/>
    </source>
</evidence>
<dbReference type="Proteomes" id="UP000199584">
    <property type="component" value="Unassembled WGS sequence"/>
</dbReference>
<accession>A0A1I6EEX8</accession>
<keyword evidence="2" id="KW-1185">Reference proteome</keyword>
<name>A0A1I6EEX8_9FIRM</name>
<dbReference type="AlphaFoldDB" id="A0A1I6EEX8"/>
<evidence type="ECO:0000313" key="1">
    <source>
        <dbReference type="EMBL" id="SFR16316.1"/>
    </source>
</evidence>
<reference evidence="2" key="1">
    <citation type="submission" date="2016-10" db="EMBL/GenBank/DDBJ databases">
        <authorList>
            <person name="Varghese N."/>
            <person name="Submissions S."/>
        </authorList>
    </citation>
    <scope>NUCLEOTIDE SEQUENCE [LARGE SCALE GENOMIC DNA]</scope>
    <source>
        <strain evidence="2">DSM 3669</strain>
    </source>
</reference>
<dbReference type="EMBL" id="FOYM01000039">
    <property type="protein sequence ID" value="SFR16316.1"/>
    <property type="molecule type" value="Genomic_DNA"/>
</dbReference>
<protein>
    <submittedName>
        <fullName evidence="1">Uncharacterized protein</fullName>
    </submittedName>
</protein>
<proteinExistence type="predicted"/>
<sequence>MLLTERYNKQIAGVISCYDRIIIQGTLPGWCFDQGMTSFLNANGIKIFDYPKFAQTLREEIRNNAECIAEANGLEIEFIRKTKEFRKEKRIKEILKERGEHPGLVHIFSAMESCTSYKPWHDKKSGKTFLTI</sequence>
<organism evidence="1 2">
    <name type="scientific">Desulfoscipio geothermicus DSM 3669</name>
    <dbReference type="NCBI Taxonomy" id="1121426"/>
    <lineage>
        <taxon>Bacteria</taxon>
        <taxon>Bacillati</taxon>
        <taxon>Bacillota</taxon>
        <taxon>Clostridia</taxon>
        <taxon>Eubacteriales</taxon>
        <taxon>Desulfallaceae</taxon>
        <taxon>Desulfoscipio</taxon>
    </lineage>
</organism>
<dbReference type="RefSeq" id="WP_207545229.1">
    <property type="nucleotide sequence ID" value="NZ_FOYM01000039.1"/>
</dbReference>
<gene>
    <name evidence="1" type="ORF">SAMN05660706_13915</name>
</gene>